<dbReference type="RefSeq" id="WP_092790225.1">
    <property type="nucleotide sequence ID" value="NZ_FOPC01000004.1"/>
</dbReference>
<dbReference type="AlphaFoldDB" id="A0A1I2SA03"/>
<organism evidence="2 3">
    <name type="scientific">Algoriphagus hitonicola</name>
    <dbReference type="NCBI Taxonomy" id="435880"/>
    <lineage>
        <taxon>Bacteria</taxon>
        <taxon>Pseudomonadati</taxon>
        <taxon>Bacteroidota</taxon>
        <taxon>Cytophagia</taxon>
        <taxon>Cytophagales</taxon>
        <taxon>Cyclobacteriaceae</taxon>
        <taxon>Algoriphagus</taxon>
    </lineage>
</organism>
<dbReference type="EMBL" id="FOPC01000004">
    <property type="protein sequence ID" value="SFG48499.1"/>
    <property type="molecule type" value="Genomic_DNA"/>
</dbReference>
<keyword evidence="1" id="KW-0812">Transmembrane</keyword>
<name>A0A1I2SA03_9BACT</name>
<feature type="transmembrane region" description="Helical" evidence="1">
    <location>
        <begin position="118"/>
        <end position="142"/>
    </location>
</feature>
<evidence type="ECO:0000313" key="3">
    <source>
        <dbReference type="Proteomes" id="UP000199642"/>
    </source>
</evidence>
<dbReference type="STRING" id="435880.SAMN04487988_104151"/>
<reference evidence="3" key="1">
    <citation type="submission" date="2016-10" db="EMBL/GenBank/DDBJ databases">
        <authorList>
            <person name="Varghese N."/>
            <person name="Submissions S."/>
        </authorList>
    </citation>
    <scope>NUCLEOTIDE SEQUENCE [LARGE SCALE GENOMIC DNA]</scope>
    <source>
        <strain evidence="3">DSM 19315</strain>
    </source>
</reference>
<feature type="transmembrane region" description="Helical" evidence="1">
    <location>
        <begin position="13"/>
        <end position="32"/>
    </location>
</feature>
<dbReference type="Proteomes" id="UP000199642">
    <property type="component" value="Unassembled WGS sequence"/>
</dbReference>
<feature type="transmembrane region" description="Helical" evidence="1">
    <location>
        <begin position="41"/>
        <end position="58"/>
    </location>
</feature>
<keyword evidence="1" id="KW-0472">Membrane</keyword>
<dbReference type="OrthoDB" id="823982at2"/>
<accession>A0A1I2SA03</accession>
<feature type="transmembrane region" description="Helical" evidence="1">
    <location>
        <begin position="87"/>
        <end position="106"/>
    </location>
</feature>
<protein>
    <submittedName>
        <fullName evidence="2">Uncharacterized protein</fullName>
    </submittedName>
</protein>
<proteinExistence type="predicted"/>
<feature type="transmembrane region" description="Helical" evidence="1">
    <location>
        <begin position="221"/>
        <end position="243"/>
    </location>
</feature>
<keyword evidence="1" id="KW-1133">Transmembrane helix</keyword>
<feature type="transmembrane region" description="Helical" evidence="1">
    <location>
        <begin position="189"/>
        <end position="209"/>
    </location>
</feature>
<feature type="transmembrane region" description="Helical" evidence="1">
    <location>
        <begin position="148"/>
        <end position="168"/>
    </location>
</feature>
<evidence type="ECO:0000313" key="2">
    <source>
        <dbReference type="EMBL" id="SFG48499.1"/>
    </source>
</evidence>
<gene>
    <name evidence="2" type="ORF">SAMN04487988_104151</name>
</gene>
<keyword evidence="3" id="KW-1185">Reference proteome</keyword>
<evidence type="ECO:0000256" key="1">
    <source>
        <dbReference type="SAM" id="Phobius"/>
    </source>
</evidence>
<sequence>MDFLIEFILSSEWYLIAVKVLTVLSFFLYWTLPKEERRLKFFKYPLGIMILVFFYEHLGSLTNTNREWNGFIYDYFYPNYPRKLYNVWVYTIFSNQLGSILFLLLIRNLIQNPLLKRIIAGLIISITGVALILELSGVLPIINSQPMIFFLFYGGIIISCGLFFMDLLTNPKLMDMDLLREFSFWQVTFILFYYSMVFLIQIAFNYLWATQPELLSALYTILRFMFTLIMITFTLTMGHSLIFKKPSYTISYD</sequence>